<sequence length="126" mass="14669">MEELIFYSYPSCTSCRKTKHWLKANQIDFKERHLFRETPNQEELKHILSLTTEGFDEILATRSQAFKELNLNIEELTVSEVVDLLIEKPKLLRRPIIVNGEKLVVGYNPGELLKLLKRSALQRSVS</sequence>
<reference evidence="2 5" key="1">
    <citation type="journal article" date="2015" name="Int. J. Syst. Evol. Microbiol.">
        <title>Bacillus glycinifermentans sp. nov., isolated from fermented soybean paste.</title>
        <authorList>
            <person name="Kim S.J."/>
            <person name="Dunlap C.A."/>
            <person name="Kwon S.W."/>
            <person name="Rooney A.P."/>
        </authorList>
    </citation>
    <scope>NUCLEOTIDE SEQUENCE [LARGE SCALE GENOMIC DNA]</scope>
    <source>
        <strain evidence="2 5">GO-13</strain>
    </source>
</reference>
<dbReference type="InterPro" id="IPR006504">
    <property type="entry name" value="Tscrpt_reg_Spx/MgsR"/>
</dbReference>
<evidence type="ECO:0000313" key="5">
    <source>
        <dbReference type="Proteomes" id="UP000036168"/>
    </source>
</evidence>
<evidence type="ECO:0000313" key="4">
    <source>
        <dbReference type="EMBL" id="QAT66037.1"/>
    </source>
</evidence>
<evidence type="ECO:0000256" key="1">
    <source>
        <dbReference type="PROSITE-ProRule" id="PRU01282"/>
    </source>
</evidence>
<comment type="similarity">
    <text evidence="1">Belongs to the ArsC family.</text>
</comment>
<reference evidence="2" key="2">
    <citation type="submission" date="2015-10" db="EMBL/GenBank/DDBJ databases">
        <authorList>
            <person name="Dunlap C."/>
        </authorList>
    </citation>
    <scope>NUCLEOTIDE SEQUENCE</scope>
    <source>
        <strain evidence="2">GO-13</strain>
    </source>
</reference>
<organism evidence="2 5">
    <name type="scientific">Bacillus glycinifermentans</name>
    <dbReference type="NCBI Taxonomy" id="1664069"/>
    <lineage>
        <taxon>Bacteria</taxon>
        <taxon>Bacillati</taxon>
        <taxon>Bacillota</taxon>
        <taxon>Bacilli</taxon>
        <taxon>Bacillales</taxon>
        <taxon>Bacillaceae</taxon>
        <taxon>Bacillus</taxon>
    </lineage>
</organism>
<keyword evidence="7" id="KW-1185">Reference proteome</keyword>
<gene>
    <name evidence="2" type="ORF">AB447_211420</name>
    <name evidence="4" type="ORF">EQZ20_14750</name>
    <name evidence="3" type="ORF">P8828_08575</name>
</gene>
<evidence type="ECO:0000313" key="7">
    <source>
        <dbReference type="Proteomes" id="UP001341297"/>
    </source>
</evidence>
<dbReference type="NCBIfam" id="TIGR01617">
    <property type="entry name" value="arsC_related"/>
    <property type="match status" value="1"/>
</dbReference>
<accession>A0A0T6BU12</accession>
<dbReference type="CDD" id="cd03032">
    <property type="entry name" value="ArsC_Spx"/>
    <property type="match status" value="1"/>
</dbReference>
<evidence type="ECO:0000313" key="2">
    <source>
        <dbReference type="EMBL" id="KRT95121.1"/>
    </source>
</evidence>
<dbReference type="EMBL" id="CP035232">
    <property type="protein sequence ID" value="QAT66037.1"/>
    <property type="molecule type" value="Genomic_DNA"/>
</dbReference>
<dbReference type="InterPro" id="IPR006660">
    <property type="entry name" value="Arsenate_reductase-like"/>
</dbReference>
<dbReference type="Proteomes" id="UP000288675">
    <property type="component" value="Chromosome"/>
</dbReference>
<dbReference type="PANTHER" id="PTHR30041">
    <property type="entry name" value="ARSENATE REDUCTASE"/>
    <property type="match status" value="1"/>
</dbReference>
<dbReference type="Proteomes" id="UP000036168">
    <property type="component" value="Unassembled WGS sequence"/>
</dbReference>
<proteinExistence type="inferred from homology"/>
<dbReference type="EMBL" id="JARRTL010000008">
    <property type="protein sequence ID" value="MEC0484905.1"/>
    <property type="molecule type" value="Genomic_DNA"/>
</dbReference>
<name>A0A0T6BU12_9BACI</name>
<dbReference type="PATRIC" id="fig|1664069.6.peg.3144"/>
<reference evidence="3 7" key="4">
    <citation type="submission" date="2023-03" db="EMBL/GenBank/DDBJ databases">
        <title>Agriculturally important microbes genome sequencing.</title>
        <authorList>
            <person name="Dunlap C."/>
        </authorList>
    </citation>
    <scope>NUCLEOTIDE SEQUENCE [LARGE SCALE GENOMIC DNA]</scope>
    <source>
        <strain evidence="3 7">CBP-3203</strain>
    </source>
</reference>
<dbReference type="AlphaFoldDB" id="A0A0T6BU12"/>
<evidence type="ECO:0000313" key="6">
    <source>
        <dbReference type="Proteomes" id="UP000288675"/>
    </source>
</evidence>
<dbReference type="Pfam" id="PF03960">
    <property type="entry name" value="ArsC"/>
    <property type="match status" value="1"/>
</dbReference>
<dbReference type="NCBIfam" id="NF002459">
    <property type="entry name" value="PRK01655.1"/>
    <property type="match status" value="1"/>
</dbReference>
<protein>
    <submittedName>
        <fullName evidence="3">Spx/MgsR family RNA polymerase-binding regulatory protein</fullName>
    </submittedName>
    <submittedName>
        <fullName evidence="2">Transcriptional regulator</fullName>
    </submittedName>
</protein>
<dbReference type="GeneID" id="82853932"/>
<dbReference type="RefSeq" id="WP_046129976.1">
    <property type="nucleotide sequence ID" value="NZ_CP023481.1"/>
</dbReference>
<dbReference type="KEGG" id="bgy:BGLY_2927"/>
<dbReference type="OrthoDB" id="9794155at2"/>
<dbReference type="STRING" id="1664069.BGLY_2927"/>
<dbReference type="SUPFAM" id="SSF52833">
    <property type="entry name" value="Thioredoxin-like"/>
    <property type="match status" value="1"/>
</dbReference>
<dbReference type="Gene3D" id="3.40.30.10">
    <property type="entry name" value="Glutaredoxin"/>
    <property type="match status" value="1"/>
</dbReference>
<dbReference type="PROSITE" id="PS51353">
    <property type="entry name" value="ARSC"/>
    <property type="match status" value="1"/>
</dbReference>
<reference evidence="4 6" key="3">
    <citation type="submission" date="2019-01" db="EMBL/GenBank/DDBJ databases">
        <title>Genome sequence of Bacillus glycinifermentans SRCM103574.</title>
        <authorList>
            <person name="Kong H.-J."/>
            <person name="Jeong S.-Y."/>
            <person name="Jeong D.-Y."/>
        </authorList>
    </citation>
    <scope>NUCLEOTIDE SEQUENCE [LARGE SCALE GENOMIC DNA]</scope>
    <source>
        <strain evidence="4 6">SRCM103574</strain>
    </source>
</reference>
<dbReference type="EMBL" id="LECW02000004">
    <property type="protein sequence ID" value="KRT95121.1"/>
    <property type="molecule type" value="Genomic_DNA"/>
</dbReference>
<evidence type="ECO:0000313" key="3">
    <source>
        <dbReference type="EMBL" id="MEC0484905.1"/>
    </source>
</evidence>
<dbReference type="InterPro" id="IPR036249">
    <property type="entry name" value="Thioredoxin-like_sf"/>
</dbReference>
<dbReference type="PANTHER" id="PTHR30041:SF7">
    <property type="entry name" value="GLOBAL TRANSCRIPTIONAL REGULATOR SPX"/>
    <property type="match status" value="1"/>
</dbReference>
<dbReference type="Proteomes" id="UP001341297">
    <property type="component" value="Unassembled WGS sequence"/>
</dbReference>